<comment type="caution">
    <text evidence="1">The sequence shown here is derived from an EMBL/GenBank/DDBJ whole genome shotgun (WGS) entry which is preliminary data.</text>
</comment>
<accession>A0A8J2P5H8</accession>
<reference evidence="1" key="1">
    <citation type="submission" date="2021-06" db="EMBL/GenBank/DDBJ databases">
        <authorList>
            <person name="Hodson N. C."/>
            <person name="Mongue J. A."/>
            <person name="Jaron S. K."/>
        </authorList>
    </citation>
    <scope>NUCLEOTIDE SEQUENCE</scope>
</reference>
<name>A0A8J2P5H8_9HEXA</name>
<sequence length="75" mass="8647">NFNLFKKISLKRRIQNYKRRFQKRSREPGGKLLYLPGRPSRPDNLPVPAQNSGNLFYSELSSVLRPTLSGIICTL</sequence>
<feature type="non-terminal residue" evidence="1">
    <location>
        <position position="1"/>
    </location>
</feature>
<dbReference type="EMBL" id="CAJVCH010117710">
    <property type="protein sequence ID" value="CAG7725120.1"/>
    <property type="molecule type" value="Genomic_DNA"/>
</dbReference>
<organism evidence="1 2">
    <name type="scientific">Allacma fusca</name>
    <dbReference type="NCBI Taxonomy" id="39272"/>
    <lineage>
        <taxon>Eukaryota</taxon>
        <taxon>Metazoa</taxon>
        <taxon>Ecdysozoa</taxon>
        <taxon>Arthropoda</taxon>
        <taxon>Hexapoda</taxon>
        <taxon>Collembola</taxon>
        <taxon>Symphypleona</taxon>
        <taxon>Sminthuridae</taxon>
        <taxon>Allacma</taxon>
    </lineage>
</organism>
<dbReference type="AlphaFoldDB" id="A0A8J2P5H8"/>
<dbReference type="Proteomes" id="UP000708208">
    <property type="component" value="Unassembled WGS sequence"/>
</dbReference>
<protein>
    <submittedName>
        <fullName evidence="1">Uncharacterized protein</fullName>
    </submittedName>
</protein>
<evidence type="ECO:0000313" key="2">
    <source>
        <dbReference type="Proteomes" id="UP000708208"/>
    </source>
</evidence>
<gene>
    <name evidence="1" type="ORF">AFUS01_LOCUS14100</name>
</gene>
<keyword evidence="2" id="KW-1185">Reference proteome</keyword>
<proteinExistence type="predicted"/>
<evidence type="ECO:0000313" key="1">
    <source>
        <dbReference type="EMBL" id="CAG7725120.1"/>
    </source>
</evidence>